<dbReference type="SUPFAM" id="SSF47413">
    <property type="entry name" value="lambda repressor-like DNA-binding domains"/>
    <property type="match status" value="1"/>
</dbReference>
<dbReference type="Pfam" id="PF07022">
    <property type="entry name" value="Phage_CI_repr"/>
    <property type="match status" value="1"/>
</dbReference>
<sequence length="119" mass="13459">MNEFSERINQIAEHYGVKRPADLAKRTGLSHQTASNYLGGNRIPSVDSLKVIKQVFDKINGDWLLTGEGEMLKADQEPAVESQPPGKLYEIILKQQETIAKLTDRLLKLTEDFKPNKDH</sequence>
<evidence type="ECO:0000313" key="2">
    <source>
        <dbReference type="EMBL" id="MPL90950.1"/>
    </source>
</evidence>
<gene>
    <name evidence="2" type="ORF">SDC9_37009</name>
</gene>
<name>A0A644VI62_9ZZZZ</name>
<proteinExistence type="predicted"/>
<dbReference type="CDD" id="cd00093">
    <property type="entry name" value="HTH_XRE"/>
    <property type="match status" value="1"/>
</dbReference>
<dbReference type="Gene3D" id="1.10.260.40">
    <property type="entry name" value="lambda repressor-like DNA-binding domains"/>
    <property type="match status" value="1"/>
</dbReference>
<dbReference type="AlphaFoldDB" id="A0A644VI62"/>
<dbReference type="PROSITE" id="PS50943">
    <property type="entry name" value="HTH_CROC1"/>
    <property type="match status" value="1"/>
</dbReference>
<dbReference type="GO" id="GO:0003677">
    <property type="term" value="F:DNA binding"/>
    <property type="evidence" value="ECO:0007669"/>
    <property type="project" value="InterPro"/>
</dbReference>
<comment type="caution">
    <text evidence="2">The sequence shown here is derived from an EMBL/GenBank/DDBJ whole genome shotgun (WGS) entry which is preliminary data.</text>
</comment>
<dbReference type="InterPro" id="IPR001387">
    <property type="entry name" value="Cro/C1-type_HTH"/>
</dbReference>
<dbReference type="GO" id="GO:0045892">
    <property type="term" value="P:negative regulation of DNA-templated transcription"/>
    <property type="evidence" value="ECO:0007669"/>
    <property type="project" value="InterPro"/>
</dbReference>
<accession>A0A644VI62</accession>
<dbReference type="EMBL" id="VSSQ01000316">
    <property type="protein sequence ID" value="MPL90950.1"/>
    <property type="molecule type" value="Genomic_DNA"/>
</dbReference>
<reference evidence="2" key="1">
    <citation type="submission" date="2019-08" db="EMBL/GenBank/DDBJ databases">
        <authorList>
            <person name="Kucharzyk K."/>
            <person name="Murdoch R.W."/>
            <person name="Higgins S."/>
            <person name="Loffler F."/>
        </authorList>
    </citation>
    <scope>NUCLEOTIDE SEQUENCE</scope>
</reference>
<protein>
    <recommendedName>
        <fullName evidence="1">HTH cro/C1-type domain-containing protein</fullName>
    </recommendedName>
</protein>
<dbReference type="InterPro" id="IPR010982">
    <property type="entry name" value="Lambda_DNA-bd_dom_sf"/>
</dbReference>
<organism evidence="2">
    <name type="scientific">bioreactor metagenome</name>
    <dbReference type="NCBI Taxonomy" id="1076179"/>
    <lineage>
        <taxon>unclassified sequences</taxon>
        <taxon>metagenomes</taxon>
        <taxon>ecological metagenomes</taxon>
    </lineage>
</organism>
<evidence type="ECO:0000259" key="1">
    <source>
        <dbReference type="PROSITE" id="PS50943"/>
    </source>
</evidence>
<feature type="domain" description="HTH cro/C1-type" evidence="1">
    <location>
        <begin position="21"/>
        <end position="64"/>
    </location>
</feature>
<dbReference type="InterPro" id="IPR010744">
    <property type="entry name" value="Phage_CI_N"/>
</dbReference>